<feature type="domain" description="Band 7" evidence="4">
    <location>
        <begin position="89"/>
        <end position="247"/>
    </location>
</feature>
<keyword evidence="3" id="KW-0732">Signal</keyword>
<sequence length="380" mass="41363">MKVTIDLRTLLFLISCRFEEAAAFVTSSSSKAKSIKSSNPSIRISTTTTGSRPFITDSKRQPSSASRTALYSFPLIRNTLVIAAASVAASAKIVSQGDVAIVERLGKFHQILNPGLHFTIPLVDRLRTRLSRREQVFDIPPQECISLDNAPLAADAVVYWKMIDPNRAYYSVMNLELAIQNLVLTQLRSEIGKLSLDDTFSAREKINSVLLRDLDVATEPWGIQITRVEVRDIIPNKQILKAMEQQMAAERTKRAVVIQSEGELQRSVNEAEGNAQSKLIDARAAAGAVRLEAQAKKDQLELEAQGAAQAIKVLIDVVGGNAQDATQFQLTREYIEAQKALANSANTKIILSPDALSGAMVQALSNYDVAGSGSKASPSK</sequence>
<reference evidence="5" key="1">
    <citation type="submission" date="2023-08" db="EMBL/GenBank/DDBJ databases">
        <authorList>
            <person name="Audoor S."/>
            <person name="Bilcke G."/>
        </authorList>
    </citation>
    <scope>NUCLEOTIDE SEQUENCE</scope>
</reference>
<evidence type="ECO:0000313" key="5">
    <source>
        <dbReference type="EMBL" id="CAJ1966340.1"/>
    </source>
</evidence>
<evidence type="ECO:0000259" key="4">
    <source>
        <dbReference type="SMART" id="SM00244"/>
    </source>
</evidence>
<evidence type="ECO:0000256" key="1">
    <source>
        <dbReference type="ARBA" id="ARBA00008164"/>
    </source>
</evidence>
<dbReference type="Pfam" id="PF01145">
    <property type="entry name" value="Band_7"/>
    <property type="match status" value="1"/>
</dbReference>
<dbReference type="PANTHER" id="PTHR43327:SF10">
    <property type="entry name" value="STOMATIN-LIKE PROTEIN 2, MITOCHONDRIAL"/>
    <property type="match status" value="1"/>
</dbReference>
<gene>
    <name evidence="5" type="ORF">CYCCA115_LOCUS21924</name>
</gene>
<dbReference type="CDD" id="cd08829">
    <property type="entry name" value="SPFH_paraslipin"/>
    <property type="match status" value="1"/>
</dbReference>
<feature type="chain" id="PRO_5042025995" description="Band 7 domain-containing protein" evidence="3">
    <location>
        <begin position="24"/>
        <end position="380"/>
    </location>
</feature>
<dbReference type="SMART" id="SM00244">
    <property type="entry name" value="PHB"/>
    <property type="match status" value="1"/>
</dbReference>
<dbReference type="PRINTS" id="PR00721">
    <property type="entry name" value="STOMATIN"/>
</dbReference>
<name>A0AAD2JP27_9STRA</name>
<evidence type="ECO:0000256" key="2">
    <source>
        <dbReference type="SAM" id="MobiDB-lite"/>
    </source>
</evidence>
<dbReference type="AlphaFoldDB" id="A0AAD2JP27"/>
<comment type="caution">
    <text evidence="5">The sequence shown here is derived from an EMBL/GenBank/DDBJ whole genome shotgun (WGS) entry which is preliminary data.</text>
</comment>
<evidence type="ECO:0000256" key="3">
    <source>
        <dbReference type="SAM" id="SignalP"/>
    </source>
</evidence>
<feature type="signal peptide" evidence="3">
    <location>
        <begin position="1"/>
        <end position="23"/>
    </location>
</feature>
<comment type="similarity">
    <text evidence="1">Belongs to the band 7/mec-2 family.</text>
</comment>
<accession>A0AAD2JP27</accession>
<feature type="compositionally biased region" description="Low complexity" evidence="2">
    <location>
        <begin position="33"/>
        <end position="49"/>
    </location>
</feature>
<dbReference type="EMBL" id="CAKOGP040002280">
    <property type="protein sequence ID" value="CAJ1966340.1"/>
    <property type="molecule type" value="Genomic_DNA"/>
</dbReference>
<dbReference type="InterPro" id="IPR001107">
    <property type="entry name" value="Band_7"/>
</dbReference>
<keyword evidence="6" id="KW-1185">Reference proteome</keyword>
<dbReference type="InterPro" id="IPR050710">
    <property type="entry name" value="Band7/mec-2_domain"/>
</dbReference>
<proteinExistence type="inferred from homology"/>
<organism evidence="5 6">
    <name type="scientific">Cylindrotheca closterium</name>
    <dbReference type="NCBI Taxonomy" id="2856"/>
    <lineage>
        <taxon>Eukaryota</taxon>
        <taxon>Sar</taxon>
        <taxon>Stramenopiles</taxon>
        <taxon>Ochrophyta</taxon>
        <taxon>Bacillariophyta</taxon>
        <taxon>Bacillariophyceae</taxon>
        <taxon>Bacillariophycidae</taxon>
        <taxon>Bacillariales</taxon>
        <taxon>Bacillariaceae</taxon>
        <taxon>Cylindrotheca</taxon>
    </lineage>
</organism>
<dbReference type="Gene3D" id="3.30.479.30">
    <property type="entry name" value="Band 7 domain"/>
    <property type="match status" value="1"/>
</dbReference>
<protein>
    <recommendedName>
        <fullName evidence="4">Band 7 domain-containing protein</fullName>
    </recommendedName>
</protein>
<dbReference type="PANTHER" id="PTHR43327">
    <property type="entry name" value="STOMATIN-LIKE PROTEIN 2, MITOCHONDRIAL"/>
    <property type="match status" value="1"/>
</dbReference>
<dbReference type="GO" id="GO:0098552">
    <property type="term" value="C:side of membrane"/>
    <property type="evidence" value="ECO:0007669"/>
    <property type="project" value="UniProtKB-ARBA"/>
</dbReference>
<dbReference type="Proteomes" id="UP001295423">
    <property type="component" value="Unassembled WGS sequence"/>
</dbReference>
<evidence type="ECO:0000313" key="6">
    <source>
        <dbReference type="Proteomes" id="UP001295423"/>
    </source>
</evidence>
<dbReference type="InterPro" id="IPR001972">
    <property type="entry name" value="Stomatin_HflK_fam"/>
</dbReference>
<feature type="region of interest" description="Disordered" evidence="2">
    <location>
        <begin position="33"/>
        <end position="61"/>
    </location>
</feature>
<dbReference type="SUPFAM" id="SSF117892">
    <property type="entry name" value="Band 7/SPFH domain"/>
    <property type="match status" value="1"/>
</dbReference>
<dbReference type="FunFam" id="3.30.479.30:FF:000004">
    <property type="entry name" value="Putative membrane protease family, stomatin"/>
    <property type="match status" value="1"/>
</dbReference>
<dbReference type="GO" id="GO:0005886">
    <property type="term" value="C:plasma membrane"/>
    <property type="evidence" value="ECO:0007669"/>
    <property type="project" value="UniProtKB-ARBA"/>
</dbReference>
<dbReference type="InterPro" id="IPR036013">
    <property type="entry name" value="Band_7/SPFH_dom_sf"/>
</dbReference>